<dbReference type="EMBL" id="JAAWVO010011080">
    <property type="protein sequence ID" value="MBN3313280.1"/>
    <property type="molecule type" value="Genomic_DNA"/>
</dbReference>
<accession>A0A8J7NHY4</accession>
<dbReference type="InterPro" id="IPR036036">
    <property type="entry name" value="SOCS_box-like_dom_sf"/>
</dbReference>
<name>A0A8J7NHY4_ATRSP</name>
<keyword evidence="4" id="KW-0040">ANK repeat</keyword>
<dbReference type="CDD" id="cd03716">
    <property type="entry name" value="SOCS_ASB_like"/>
    <property type="match status" value="1"/>
</dbReference>
<evidence type="ECO:0000256" key="3">
    <source>
        <dbReference type="ARBA" id="ARBA00022786"/>
    </source>
</evidence>
<evidence type="ECO:0000259" key="5">
    <source>
        <dbReference type="PROSITE" id="PS50225"/>
    </source>
</evidence>
<comment type="similarity">
    <text evidence="2">Belongs to the ankyrin SOCS box (ASB) family.</text>
</comment>
<organism evidence="6 7">
    <name type="scientific">Atractosteus spatula</name>
    <name type="common">Alligator gar</name>
    <name type="synonym">Lepisosteus spatula</name>
    <dbReference type="NCBI Taxonomy" id="7917"/>
    <lineage>
        <taxon>Eukaryota</taxon>
        <taxon>Metazoa</taxon>
        <taxon>Chordata</taxon>
        <taxon>Craniata</taxon>
        <taxon>Vertebrata</taxon>
        <taxon>Euteleostomi</taxon>
        <taxon>Actinopterygii</taxon>
        <taxon>Neopterygii</taxon>
        <taxon>Holostei</taxon>
        <taxon>Semionotiformes</taxon>
        <taxon>Lepisosteidae</taxon>
        <taxon>Atractosteus</taxon>
    </lineage>
</organism>
<dbReference type="GO" id="GO:0035556">
    <property type="term" value="P:intracellular signal transduction"/>
    <property type="evidence" value="ECO:0007669"/>
    <property type="project" value="InterPro"/>
</dbReference>
<keyword evidence="7" id="KW-1185">Reference proteome</keyword>
<dbReference type="AlphaFoldDB" id="A0A8J7NHY4"/>
<keyword evidence="3" id="KW-0833">Ubl conjugation pathway</keyword>
<evidence type="ECO:0000256" key="1">
    <source>
        <dbReference type="ARBA" id="ARBA00004906"/>
    </source>
</evidence>
<dbReference type="Proteomes" id="UP000736164">
    <property type="component" value="Unassembled WGS sequence"/>
</dbReference>
<feature type="non-terminal residue" evidence="6">
    <location>
        <position position="298"/>
    </location>
</feature>
<proteinExistence type="inferred from homology"/>
<dbReference type="PANTHER" id="PTHR20966">
    <property type="entry name" value="ANKYRIN REPEAT AND SOCS BOX PROTEIN 17"/>
    <property type="match status" value="1"/>
</dbReference>
<dbReference type="PANTHER" id="PTHR20966:SF2">
    <property type="entry name" value="ANKYRIN REPEAT AND SOCS BOX PROTEIN 17"/>
    <property type="match status" value="1"/>
</dbReference>
<evidence type="ECO:0000256" key="4">
    <source>
        <dbReference type="ARBA" id="ARBA00023043"/>
    </source>
</evidence>
<comment type="caution">
    <text evidence="6">The sequence shown here is derived from an EMBL/GenBank/DDBJ whole genome shotgun (WGS) entry which is preliminary data.</text>
</comment>
<feature type="domain" description="SOCS box" evidence="5">
    <location>
        <begin position="247"/>
        <end position="298"/>
    </location>
</feature>
<dbReference type="GO" id="GO:0016567">
    <property type="term" value="P:protein ubiquitination"/>
    <property type="evidence" value="ECO:0007669"/>
    <property type="project" value="UniProtKB-UniPathway"/>
</dbReference>
<feature type="non-terminal residue" evidence="6">
    <location>
        <position position="1"/>
    </location>
</feature>
<dbReference type="PROSITE" id="PS50225">
    <property type="entry name" value="SOCS"/>
    <property type="match status" value="1"/>
</dbReference>
<gene>
    <name evidence="6" type="primary">Asb17</name>
    <name evidence="6" type="ORF">GTO95_0013202</name>
</gene>
<sequence>MSNRDNVQRGISEPENKNVFLDLLSRVTRRVPYRFPGQWGYQSYEPRIYRTLAKIMRQATALEFEALLTDYIEFVRTEDLQLEEHFSLEFAEICINTILYWVFARRGNPDLVKTLLDKTTGYPDDQTDNLALLWRPFTPVYSPSPLSGVTPLNYVAQTRQHRVLKVLMQYGLLEKERCPTYFVLTVMFYPPRLQVLDELDLANIMDDARRCIVLCARVLTHISVLDIEAQVGFGRMPLVPDWRDCIPVTRYRDPCELSHLCRVTLRACLLTLGSRNLPASINALPLPAALQNFLNLES</sequence>
<dbReference type="InterPro" id="IPR039147">
    <property type="entry name" value="ASB17"/>
</dbReference>
<reference evidence="6" key="1">
    <citation type="journal article" date="2021" name="Cell">
        <title>Tracing the genetic footprints of vertebrate landing in non-teleost ray-finned fishes.</title>
        <authorList>
            <person name="Bi X."/>
            <person name="Wang K."/>
            <person name="Yang L."/>
            <person name="Pan H."/>
            <person name="Jiang H."/>
            <person name="Wei Q."/>
            <person name="Fang M."/>
            <person name="Yu H."/>
            <person name="Zhu C."/>
            <person name="Cai Y."/>
            <person name="He Y."/>
            <person name="Gan X."/>
            <person name="Zeng H."/>
            <person name="Yu D."/>
            <person name="Zhu Y."/>
            <person name="Jiang H."/>
            <person name="Qiu Q."/>
            <person name="Yang H."/>
            <person name="Zhang Y.E."/>
            <person name="Wang W."/>
            <person name="Zhu M."/>
            <person name="He S."/>
            <person name="Zhang G."/>
        </authorList>
    </citation>
    <scope>NUCLEOTIDE SEQUENCE</scope>
    <source>
        <strain evidence="6">Allg_001</strain>
    </source>
</reference>
<dbReference type="UniPathway" id="UPA00143"/>
<dbReference type="SUPFAM" id="SSF158235">
    <property type="entry name" value="SOCS box-like"/>
    <property type="match status" value="1"/>
</dbReference>
<evidence type="ECO:0000313" key="6">
    <source>
        <dbReference type="EMBL" id="MBN3313280.1"/>
    </source>
</evidence>
<evidence type="ECO:0000313" key="7">
    <source>
        <dbReference type="Proteomes" id="UP000736164"/>
    </source>
</evidence>
<dbReference type="InterPro" id="IPR001496">
    <property type="entry name" value="SOCS_box"/>
</dbReference>
<evidence type="ECO:0000256" key="2">
    <source>
        <dbReference type="ARBA" id="ARBA00005949"/>
    </source>
</evidence>
<dbReference type="Pfam" id="PF07525">
    <property type="entry name" value="SOCS_box"/>
    <property type="match status" value="1"/>
</dbReference>
<comment type="pathway">
    <text evidence="1">Protein modification; protein ubiquitination.</text>
</comment>
<protein>
    <submittedName>
        <fullName evidence="6">ASB17 protein</fullName>
    </submittedName>
</protein>
<dbReference type="Gene3D" id="1.10.750.20">
    <property type="entry name" value="SOCS box"/>
    <property type="match status" value="1"/>
</dbReference>
<dbReference type="SMART" id="SM00969">
    <property type="entry name" value="SOCS_box"/>
    <property type="match status" value="1"/>
</dbReference>